<dbReference type="AlphaFoldDB" id="A0A1H9QWC3"/>
<proteinExistence type="predicted"/>
<name>A0A1H9QWC3_9RHOB</name>
<dbReference type="Proteomes" id="UP000198885">
    <property type="component" value="Unassembled WGS sequence"/>
</dbReference>
<feature type="region of interest" description="Disordered" evidence="1">
    <location>
        <begin position="1"/>
        <end position="59"/>
    </location>
</feature>
<organism evidence="2 3">
    <name type="scientific">Tranquillimonas rosea</name>
    <dbReference type="NCBI Taxonomy" id="641238"/>
    <lineage>
        <taxon>Bacteria</taxon>
        <taxon>Pseudomonadati</taxon>
        <taxon>Pseudomonadota</taxon>
        <taxon>Alphaproteobacteria</taxon>
        <taxon>Rhodobacterales</taxon>
        <taxon>Roseobacteraceae</taxon>
        <taxon>Tranquillimonas</taxon>
    </lineage>
</organism>
<accession>A0A1H9QWC3</accession>
<keyword evidence="3" id="KW-1185">Reference proteome</keyword>
<evidence type="ECO:0000256" key="1">
    <source>
        <dbReference type="SAM" id="MobiDB-lite"/>
    </source>
</evidence>
<feature type="compositionally biased region" description="Polar residues" evidence="1">
    <location>
        <begin position="47"/>
        <end position="59"/>
    </location>
</feature>
<gene>
    <name evidence="2" type="ORF">SAMN04490244_10214</name>
</gene>
<evidence type="ECO:0000313" key="2">
    <source>
        <dbReference type="EMBL" id="SER64784.1"/>
    </source>
</evidence>
<feature type="compositionally biased region" description="Low complexity" evidence="1">
    <location>
        <begin position="20"/>
        <end position="33"/>
    </location>
</feature>
<protein>
    <submittedName>
        <fullName evidence="2">Uncharacterized protein</fullName>
    </submittedName>
</protein>
<sequence>MVDRDGPHAPAVSGSEKATGRGTPPQGRGQPQQISDARSGVMDPTPSAGSSVTRLTPVS</sequence>
<reference evidence="2 3" key="1">
    <citation type="submission" date="2016-10" db="EMBL/GenBank/DDBJ databases">
        <authorList>
            <person name="de Groot N.N."/>
        </authorList>
    </citation>
    <scope>NUCLEOTIDE SEQUENCE [LARGE SCALE GENOMIC DNA]</scope>
    <source>
        <strain evidence="2 3">DSM 23042</strain>
    </source>
</reference>
<evidence type="ECO:0000313" key="3">
    <source>
        <dbReference type="Proteomes" id="UP000198885"/>
    </source>
</evidence>
<dbReference type="EMBL" id="FOGU01000002">
    <property type="protein sequence ID" value="SER64784.1"/>
    <property type="molecule type" value="Genomic_DNA"/>
</dbReference>